<evidence type="ECO:0000256" key="2">
    <source>
        <dbReference type="SAM" id="MobiDB-lite"/>
    </source>
</evidence>
<name>A0ABQ0CBV7_9PROT</name>
<dbReference type="InterPro" id="IPR016047">
    <property type="entry name" value="M23ase_b-sheet_dom"/>
</dbReference>
<protein>
    <recommendedName>
        <fullName evidence="4">M23ase beta-sheet core domain-containing protein</fullName>
    </recommendedName>
</protein>
<feature type="chain" id="PRO_5047358985" description="M23ase beta-sheet core domain-containing protein" evidence="3">
    <location>
        <begin position="28"/>
        <end position="339"/>
    </location>
</feature>
<accession>A0ABQ0CBV7</accession>
<gene>
    <name evidence="5" type="ORF">SIID45300_02732</name>
</gene>
<feature type="region of interest" description="Disordered" evidence="2">
    <location>
        <begin position="188"/>
        <end position="208"/>
    </location>
</feature>
<dbReference type="InterPro" id="IPR050570">
    <property type="entry name" value="Cell_wall_metabolism_enzyme"/>
</dbReference>
<comment type="caution">
    <text evidence="5">The sequence shown here is derived from an EMBL/GenBank/DDBJ whole genome shotgun (WGS) entry which is preliminary data.</text>
</comment>
<dbReference type="Gene3D" id="2.70.70.10">
    <property type="entry name" value="Glucose Permease (Domain IIA)"/>
    <property type="match status" value="1"/>
</dbReference>
<dbReference type="EMBL" id="BAAFGK010000004">
    <property type="protein sequence ID" value="GAB0058383.1"/>
    <property type="molecule type" value="Genomic_DNA"/>
</dbReference>
<feature type="signal peptide" evidence="3">
    <location>
        <begin position="1"/>
        <end position="27"/>
    </location>
</feature>
<dbReference type="InterPro" id="IPR011055">
    <property type="entry name" value="Dup_hybrid_motif"/>
</dbReference>
<dbReference type="Pfam" id="PF01551">
    <property type="entry name" value="Peptidase_M23"/>
    <property type="match status" value="1"/>
</dbReference>
<keyword evidence="6" id="KW-1185">Reference proteome</keyword>
<dbReference type="SUPFAM" id="SSF51261">
    <property type="entry name" value="Duplicated hybrid motif"/>
    <property type="match status" value="1"/>
</dbReference>
<evidence type="ECO:0000313" key="5">
    <source>
        <dbReference type="EMBL" id="GAB0058383.1"/>
    </source>
</evidence>
<dbReference type="PANTHER" id="PTHR21666:SF289">
    <property type="entry name" value="L-ALA--D-GLU ENDOPEPTIDASE"/>
    <property type="match status" value="1"/>
</dbReference>
<dbReference type="CDD" id="cd12797">
    <property type="entry name" value="M23_peptidase"/>
    <property type="match status" value="1"/>
</dbReference>
<dbReference type="RefSeq" id="WP_420906057.1">
    <property type="nucleotide sequence ID" value="NZ_BAAFGK010000004.1"/>
</dbReference>
<proteinExistence type="predicted"/>
<evidence type="ECO:0000256" key="1">
    <source>
        <dbReference type="ARBA" id="ARBA00022729"/>
    </source>
</evidence>
<sequence length="339" mass="37228">MRVTISSFHRAALAWLLLALLPGVARAELPPLPLQLPVDCLPGETCFIQNHLDHDPGPLAEDYRHGSLTYDGHKGTDFRVRTFRDMRAGVAVVAAADGVVKATRDGMPDGPASGTVDERAIGERLGGNGVLIDHGAGWESQYGHLRAGSVAVTPGQTVRAGDRLGLIGQSGLAQFPHVHFEVRHDGHPIDPFDARDPERPEEPGGVLWRPELRPTLTYRHAGELSSGFSSVIPDATLVADPPDTRFNPRDKALIFWVNFFGARRGDKETIRLIDPQGRILAEQSDQADKHQARTIRYLGRPRPRSPVTWPAGTYTGEFILEREGFVEPLIRLTKQLTIP</sequence>
<dbReference type="Proteomes" id="UP001628193">
    <property type="component" value="Unassembled WGS sequence"/>
</dbReference>
<keyword evidence="1 3" id="KW-0732">Signal</keyword>
<feature type="compositionally biased region" description="Basic and acidic residues" evidence="2">
    <location>
        <begin position="188"/>
        <end position="202"/>
    </location>
</feature>
<evidence type="ECO:0000313" key="6">
    <source>
        <dbReference type="Proteomes" id="UP001628193"/>
    </source>
</evidence>
<organism evidence="5 6">
    <name type="scientific">Candidatus Magnetaquiglobus chichijimensis</name>
    <dbReference type="NCBI Taxonomy" id="3141448"/>
    <lineage>
        <taxon>Bacteria</taxon>
        <taxon>Pseudomonadati</taxon>
        <taxon>Pseudomonadota</taxon>
        <taxon>Magnetococcia</taxon>
        <taxon>Magnetococcales</taxon>
        <taxon>Candidatus Magnetaquicoccaceae</taxon>
        <taxon>Candidatus Magnetaquiglobus</taxon>
    </lineage>
</organism>
<feature type="domain" description="M23ase beta-sheet core" evidence="4">
    <location>
        <begin position="73"/>
        <end position="191"/>
    </location>
</feature>
<evidence type="ECO:0000256" key="3">
    <source>
        <dbReference type="SAM" id="SignalP"/>
    </source>
</evidence>
<dbReference type="PANTHER" id="PTHR21666">
    <property type="entry name" value="PEPTIDASE-RELATED"/>
    <property type="match status" value="1"/>
</dbReference>
<reference evidence="5 6" key="1">
    <citation type="submission" date="2024-09" db="EMBL/GenBank/DDBJ databases">
        <title>Draft genome sequence of Candidatus Magnetaquicoccaceae bacterium FCR-1.</title>
        <authorList>
            <person name="Shimoshige H."/>
            <person name="Shimamura S."/>
            <person name="Taoka A."/>
            <person name="Kobayashi H."/>
            <person name="Maekawa T."/>
        </authorList>
    </citation>
    <scope>NUCLEOTIDE SEQUENCE [LARGE SCALE GENOMIC DNA]</scope>
    <source>
        <strain evidence="5 6">FCR-1</strain>
    </source>
</reference>
<evidence type="ECO:0000259" key="4">
    <source>
        <dbReference type="Pfam" id="PF01551"/>
    </source>
</evidence>